<sequence>MKKEPLKVSKAQLERIHDYAATFSTPHGERVLEDLEAEYGGECYVKGDIYETLRRTVNRDLLDRIKYMVSLPEVGLEIEEEQKEEET</sequence>
<dbReference type="AlphaFoldDB" id="X1JNH5"/>
<comment type="caution">
    <text evidence="2">The sequence shown here is derived from an EMBL/GenBank/DDBJ whole genome shotgun (WGS) entry which is preliminary data.</text>
</comment>
<evidence type="ECO:0000313" key="2">
    <source>
        <dbReference type="EMBL" id="GAH79824.1"/>
    </source>
</evidence>
<gene>
    <name evidence="2" type="ORF">S03H2_55376</name>
</gene>
<dbReference type="InterPro" id="IPR057447">
    <property type="entry name" value="Bbp19-like_phage"/>
</dbReference>
<accession>X1JNH5</accession>
<name>X1JNH5_9ZZZZ</name>
<dbReference type="Pfam" id="PF25181">
    <property type="entry name" value="Phage_Bbp19"/>
    <property type="match status" value="1"/>
</dbReference>
<feature type="domain" description="Bbp19-like phage" evidence="1">
    <location>
        <begin position="19"/>
        <end position="72"/>
    </location>
</feature>
<protein>
    <recommendedName>
        <fullName evidence="1">Bbp19-like phage domain-containing protein</fullName>
    </recommendedName>
</protein>
<evidence type="ECO:0000259" key="1">
    <source>
        <dbReference type="Pfam" id="PF25181"/>
    </source>
</evidence>
<organism evidence="2">
    <name type="scientific">marine sediment metagenome</name>
    <dbReference type="NCBI Taxonomy" id="412755"/>
    <lineage>
        <taxon>unclassified sequences</taxon>
        <taxon>metagenomes</taxon>
        <taxon>ecological metagenomes</taxon>
    </lineage>
</organism>
<reference evidence="2" key="1">
    <citation type="journal article" date="2014" name="Front. Microbiol.">
        <title>High frequency of phylogenetically diverse reductive dehalogenase-homologous genes in deep subseafloor sedimentary metagenomes.</title>
        <authorList>
            <person name="Kawai M."/>
            <person name="Futagami T."/>
            <person name="Toyoda A."/>
            <person name="Takaki Y."/>
            <person name="Nishi S."/>
            <person name="Hori S."/>
            <person name="Arai W."/>
            <person name="Tsubouchi T."/>
            <person name="Morono Y."/>
            <person name="Uchiyama I."/>
            <person name="Ito T."/>
            <person name="Fujiyama A."/>
            <person name="Inagaki F."/>
            <person name="Takami H."/>
        </authorList>
    </citation>
    <scope>NUCLEOTIDE SEQUENCE</scope>
    <source>
        <strain evidence="2">Expedition CK06-06</strain>
    </source>
</reference>
<dbReference type="EMBL" id="BARU01035365">
    <property type="protein sequence ID" value="GAH79824.1"/>
    <property type="molecule type" value="Genomic_DNA"/>
</dbReference>
<proteinExistence type="predicted"/>